<evidence type="ECO:0000256" key="1">
    <source>
        <dbReference type="ARBA" id="ARBA00022729"/>
    </source>
</evidence>
<reference evidence="2" key="1">
    <citation type="submission" date="2020-05" db="EMBL/GenBank/DDBJ databases">
        <authorList>
            <person name="Chiriac C."/>
            <person name="Salcher M."/>
            <person name="Ghai R."/>
            <person name="Kavagutti S V."/>
        </authorList>
    </citation>
    <scope>NUCLEOTIDE SEQUENCE</scope>
</reference>
<dbReference type="AlphaFoldDB" id="A0A6J6ZHA8"/>
<keyword evidence="1" id="KW-0732">Signal</keyword>
<dbReference type="InterPro" id="IPR018389">
    <property type="entry name" value="DctP_fam"/>
</dbReference>
<dbReference type="PANTHER" id="PTHR33376">
    <property type="match status" value="1"/>
</dbReference>
<dbReference type="PANTHER" id="PTHR33376:SF4">
    <property type="entry name" value="SIALIC ACID-BINDING PERIPLASMIC PROTEIN SIAP"/>
    <property type="match status" value="1"/>
</dbReference>
<evidence type="ECO:0000313" key="2">
    <source>
        <dbReference type="EMBL" id="CAB4819853.1"/>
    </source>
</evidence>
<dbReference type="Gene3D" id="3.40.190.170">
    <property type="entry name" value="Bacterial extracellular solute-binding protein, family 7"/>
    <property type="match status" value="1"/>
</dbReference>
<dbReference type="InterPro" id="IPR038404">
    <property type="entry name" value="TRAP_DctP_sf"/>
</dbReference>
<sequence>MNIKIGTAVTSLLASVILATGLLVGHVAQAQPAKVEWKCYTYLAATTDPVYKRLLDLADEIKRDTNGAIQMNCNIGGSIPIKTSTMVQAVSDNVLQFGMADSGSYSGFIQLSGITSLPGLFSSDDELQKGFAAVASMLDSSLAKKGVKLLGEVHYPRQVFWGVGSITSMQDLANKKIRVTTPEQAEFAKRIGALPVTIGTPEVSSALQSGLIQAALTASAGGGRLWKEHFKSNFRVGPNYVTVLLVANKSGFDALPADVQGKVAARVRRAGQEMTEMLARDEEQLTQEFAKGGMTITRGKPEDFKWIEERMRSYWPEWAKAKGPEAEEALRLIRETLNKK</sequence>
<accession>A0A6J6ZHA8</accession>
<name>A0A6J6ZHA8_9ZZZZ</name>
<gene>
    <name evidence="2" type="ORF">UFOPK3197_00128</name>
</gene>
<dbReference type="EMBL" id="CAFABI010000008">
    <property type="protein sequence ID" value="CAB4819853.1"/>
    <property type="molecule type" value="Genomic_DNA"/>
</dbReference>
<proteinExistence type="predicted"/>
<protein>
    <submittedName>
        <fullName evidence="2">Unannotated protein</fullName>
    </submittedName>
</protein>
<dbReference type="Pfam" id="PF03480">
    <property type="entry name" value="DctP"/>
    <property type="match status" value="1"/>
</dbReference>
<organism evidence="2">
    <name type="scientific">freshwater metagenome</name>
    <dbReference type="NCBI Taxonomy" id="449393"/>
    <lineage>
        <taxon>unclassified sequences</taxon>
        <taxon>metagenomes</taxon>
        <taxon>ecological metagenomes</taxon>
    </lineage>
</organism>
<dbReference type="GO" id="GO:0055085">
    <property type="term" value="P:transmembrane transport"/>
    <property type="evidence" value="ECO:0007669"/>
    <property type="project" value="InterPro"/>
</dbReference>
<dbReference type="NCBIfam" id="NF037995">
    <property type="entry name" value="TRAP_S1"/>
    <property type="match status" value="1"/>
</dbReference>